<organism evidence="1 2">
    <name type="scientific">Actinoplanes octamycinicus</name>
    <dbReference type="NCBI Taxonomy" id="135948"/>
    <lineage>
        <taxon>Bacteria</taxon>
        <taxon>Bacillati</taxon>
        <taxon>Actinomycetota</taxon>
        <taxon>Actinomycetes</taxon>
        <taxon>Micromonosporales</taxon>
        <taxon>Micromonosporaceae</taxon>
        <taxon>Actinoplanes</taxon>
    </lineage>
</organism>
<reference evidence="1 2" key="1">
    <citation type="submission" date="2020-08" db="EMBL/GenBank/DDBJ databases">
        <title>Sequencing the genomes of 1000 actinobacteria strains.</title>
        <authorList>
            <person name="Klenk H.-P."/>
        </authorList>
    </citation>
    <scope>NUCLEOTIDE SEQUENCE [LARGE SCALE GENOMIC DNA]</scope>
    <source>
        <strain evidence="1 2">DSM 45809</strain>
    </source>
</reference>
<accession>A0A7W7M9V3</accession>
<dbReference type="EMBL" id="JACHNB010000001">
    <property type="protein sequence ID" value="MBB4742384.1"/>
    <property type="molecule type" value="Genomic_DNA"/>
</dbReference>
<name>A0A7W7M9V3_9ACTN</name>
<sequence>MEDRDDRASLDQATFFLAVDGLPVALVRASGRPWRIGWAAALIGVAARLRDDRGGVLGLVTAAARRPGGGIDVNSPLCVVS</sequence>
<protein>
    <submittedName>
        <fullName evidence="1">Uncharacterized protein</fullName>
    </submittedName>
</protein>
<dbReference type="AlphaFoldDB" id="A0A7W7M9V3"/>
<evidence type="ECO:0000313" key="1">
    <source>
        <dbReference type="EMBL" id="MBB4742384.1"/>
    </source>
</evidence>
<evidence type="ECO:0000313" key="2">
    <source>
        <dbReference type="Proteomes" id="UP000546162"/>
    </source>
</evidence>
<gene>
    <name evidence="1" type="ORF">BJY16_005843</name>
</gene>
<keyword evidence="2" id="KW-1185">Reference proteome</keyword>
<proteinExistence type="predicted"/>
<comment type="caution">
    <text evidence="1">The sequence shown here is derived from an EMBL/GenBank/DDBJ whole genome shotgun (WGS) entry which is preliminary data.</text>
</comment>
<dbReference type="Proteomes" id="UP000546162">
    <property type="component" value="Unassembled WGS sequence"/>
</dbReference>
<dbReference type="RefSeq" id="WP_185042755.1">
    <property type="nucleotide sequence ID" value="NZ_BAABFG010000005.1"/>
</dbReference>